<proteinExistence type="predicted"/>
<comment type="caution">
    <text evidence="2">The sequence shown here is derived from an EMBL/GenBank/DDBJ whole genome shotgun (WGS) entry which is preliminary data.</text>
</comment>
<dbReference type="Gene3D" id="3.90.1580.10">
    <property type="entry name" value="paralog of FGE (formylglycine-generating enzyme)"/>
    <property type="match status" value="1"/>
</dbReference>
<dbReference type="InterPro" id="IPR051043">
    <property type="entry name" value="Sulfatase_Mod_Factor_Kinase"/>
</dbReference>
<reference evidence="2" key="2">
    <citation type="submission" date="2005-06" db="EMBL/GenBank/DDBJ databases">
        <title>Sequencing of the draft genome and assembly of Crocosphaera watsonii WH 8501.</title>
        <authorList>
            <consortium name="US DOE Joint Genome Institute (JGI-PGF)"/>
            <person name="Copeland A."/>
            <person name="Lucas S."/>
            <person name="Lapidus A."/>
            <person name="Barry K."/>
            <person name="Detter C."/>
            <person name="Glavina T."/>
            <person name="Hammon N."/>
            <person name="Israni S."/>
            <person name="Pitluck S."/>
            <person name="Richardson P."/>
        </authorList>
    </citation>
    <scope>NUCLEOTIDE SEQUENCE [LARGE SCALE GENOMIC DNA]</scope>
    <source>
        <strain evidence="2">WH 8501</strain>
    </source>
</reference>
<evidence type="ECO:0000313" key="2">
    <source>
        <dbReference type="EMBL" id="EAM48829.1"/>
    </source>
</evidence>
<evidence type="ECO:0000313" key="3">
    <source>
        <dbReference type="Proteomes" id="UP000003922"/>
    </source>
</evidence>
<dbReference type="PANTHER" id="PTHR23150">
    <property type="entry name" value="SULFATASE MODIFYING FACTOR 1, 2"/>
    <property type="match status" value="1"/>
</dbReference>
<dbReference type="EMBL" id="AADV02000113">
    <property type="protein sequence ID" value="EAM48829.1"/>
    <property type="molecule type" value="Genomic_DNA"/>
</dbReference>
<protein>
    <submittedName>
        <fullName evidence="2">Similar to Uncharacterized conserved protein</fullName>
    </submittedName>
</protein>
<dbReference type="Proteomes" id="UP000003922">
    <property type="component" value="Unassembled WGS sequence"/>
</dbReference>
<accession>Q4BY50</accession>
<dbReference type="InterPro" id="IPR005532">
    <property type="entry name" value="SUMF_dom"/>
</dbReference>
<dbReference type="AlphaFoldDB" id="Q4BY50"/>
<dbReference type="InterPro" id="IPR042095">
    <property type="entry name" value="SUMF_sf"/>
</dbReference>
<name>Q4BY50_CROWT</name>
<sequence length="92" mass="10783">MYDMHGNVWEWCADDWHDNYNGAPNDGSAWLEYDLAYLAKNRQDDLKSVLRGGSWGYYPDICRSAFRVLNSSRGNHDFYYGFRVVCVFGRNL</sequence>
<dbReference type="InterPro" id="IPR016187">
    <property type="entry name" value="CTDL_fold"/>
</dbReference>
<dbReference type="Pfam" id="PF03781">
    <property type="entry name" value="FGE-sulfatase"/>
    <property type="match status" value="1"/>
</dbReference>
<dbReference type="GO" id="GO:0120147">
    <property type="term" value="F:formylglycine-generating oxidase activity"/>
    <property type="evidence" value="ECO:0007669"/>
    <property type="project" value="TreeGrafter"/>
</dbReference>
<evidence type="ECO:0000259" key="1">
    <source>
        <dbReference type="Pfam" id="PF03781"/>
    </source>
</evidence>
<dbReference type="PANTHER" id="PTHR23150:SF19">
    <property type="entry name" value="FORMYLGLYCINE-GENERATING ENZYME"/>
    <property type="match status" value="1"/>
</dbReference>
<feature type="domain" description="Sulfatase-modifying factor enzyme-like" evidence="1">
    <location>
        <begin position="1"/>
        <end position="85"/>
    </location>
</feature>
<reference evidence="2" key="1">
    <citation type="submission" date="2004-02" db="EMBL/GenBank/DDBJ databases">
        <authorList>
            <consortium name="DOE Joint Genome Institute"/>
        </authorList>
    </citation>
    <scope>NUCLEOTIDE SEQUENCE [LARGE SCALE GENOMIC DNA]</scope>
    <source>
        <strain evidence="2">WH 8501</strain>
    </source>
</reference>
<gene>
    <name evidence="2" type="ORF">CwatDRAFT_1218</name>
</gene>
<organism evidence="2 3">
    <name type="scientific">Crocosphaera watsonii WH 8501</name>
    <dbReference type="NCBI Taxonomy" id="165597"/>
    <lineage>
        <taxon>Bacteria</taxon>
        <taxon>Bacillati</taxon>
        <taxon>Cyanobacteriota</taxon>
        <taxon>Cyanophyceae</taxon>
        <taxon>Oscillatoriophycideae</taxon>
        <taxon>Chroococcales</taxon>
        <taxon>Aphanothecaceae</taxon>
        <taxon>Crocosphaera</taxon>
    </lineage>
</organism>
<dbReference type="SUPFAM" id="SSF56436">
    <property type="entry name" value="C-type lectin-like"/>
    <property type="match status" value="1"/>
</dbReference>
<dbReference type="KEGG" id="cwa:CwatDRAFT_1218"/>
<keyword evidence="3" id="KW-1185">Reference proteome</keyword>
<reference evidence="2" key="3">
    <citation type="submission" date="2016-12" db="EMBL/GenBank/DDBJ databases">
        <title>Annotation of the draft genome assembly of Crocosphaera watsonii WH 8501.</title>
        <authorList>
            <consortium name="US DOE Joint Genome Institute (JGI-ORNL)"/>
            <person name="Larimer F."/>
            <person name="Land M."/>
        </authorList>
    </citation>
    <scope>NUCLEOTIDE SEQUENCE</scope>
    <source>
        <strain evidence="2">WH 8501</strain>
    </source>
</reference>